<keyword evidence="9" id="KW-1185">Reference proteome</keyword>
<comment type="subcellular location">
    <subcellularLocation>
        <location evidence="1">Cell membrane</location>
        <topology evidence="1">Multi-pass membrane protein</topology>
    </subcellularLocation>
</comment>
<dbReference type="Proteomes" id="UP000194139">
    <property type="component" value="Chromosome"/>
</dbReference>
<evidence type="ECO:0000256" key="3">
    <source>
        <dbReference type="ARBA" id="ARBA00022692"/>
    </source>
</evidence>
<feature type="transmembrane region" description="Helical" evidence="6">
    <location>
        <begin position="264"/>
        <end position="285"/>
    </location>
</feature>
<sequence length="292" mass="31012">MQYLALFMAALSVAGAAGLLWPLFRPAGRDHPVAGQLPALWRAAWPWLNAAAPAAGALLSWQRRKRWAAQMLRAGLPERFSAGHLAAAHGFGAMVGALSASAALLASGGGMSGAMALAAPAGGAFAGFIMPALWLRAAIRERAARMARELPFLLDMTTLCVESGLNLQGALQQAARHGPAGPLRDELLRALSDMRAGLPRVEALNAWSSRVDLQGVRALTMALAQADAMGMSLGPILRAQSDRRRAERFNRAEKLALQAPVKMLFPLICCIFPCAFIVLGFPIAAQFMRAVQ</sequence>
<feature type="transmembrane region" description="Helical" evidence="6">
    <location>
        <begin position="82"/>
        <end position="105"/>
    </location>
</feature>
<keyword evidence="4 6" id="KW-1133">Transmembrane helix</keyword>
<feature type="transmembrane region" description="Helical" evidence="6">
    <location>
        <begin position="117"/>
        <end position="139"/>
    </location>
</feature>
<evidence type="ECO:0000313" key="9">
    <source>
        <dbReference type="Proteomes" id="UP000194139"/>
    </source>
</evidence>
<evidence type="ECO:0000256" key="4">
    <source>
        <dbReference type="ARBA" id="ARBA00022989"/>
    </source>
</evidence>
<dbReference type="GO" id="GO:0005886">
    <property type="term" value="C:plasma membrane"/>
    <property type="evidence" value="ECO:0007669"/>
    <property type="project" value="UniProtKB-SubCell"/>
</dbReference>
<evidence type="ECO:0000313" key="8">
    <source>
        <dbReference type="EMBL" id="ARP87124.1"/>
    </source>
</evidence>
<dbReference type="AlphaFoldDB" id="A0A1W6Z1R1"/>
<keyword evidence="2" id="KW-1003">Cell membrane</keyword>
<dbReference type="PANTHER" id="PTHR35007:SF2">
    <property type="entry name" value="PILUS ASSEMBLE PROTEIN"/>
    <property type="match status" value="1"/>
</dbReference>
<reference evidence="8 9" key="1">
    <citation type="submission" date="2017-05" db="EMBL/GenBank/DDBJ databases">
        <title>Complete and WGS of Bordetella genogroups.</title>
        <authorList>
            <person name="Spilker T."/>
            <person name="LiPuma J."/>
        </authorList>
    </citation>
    <scope>NUCLEOTIDE SEQUENCE [LARGE SCALE GENOMIC DNA]</scope>
    <source>
        <strain evidence="8 9">AU17164</strain>
    </source>
</reference>
<evidence type="ECO:0000259" key="7">
    <source>
        <dbReference type="Pfam" id="PF00482"/>
    </source>
</evidence>
<keyword evidence="5 6" id="KW-0472">Membrane</keyword>
<name>A0A1W6Z1R1_9BORD</name>
<accession>A0A1W6Z1R1</accession>
<evidence type="ECO:0000256" key="5">
    <source>
        <dbReference type="ARBA" id="ARBA00023136"/>
    </source>
</evidence>
<organism evidence="8 9">
    <name type="scientific">Bordetella genomosp. 9</name>
    <dbReference type="NCBI Taxonomy" id="1416803"/>
    <lineage>
        <taxon>Bacteria</taxon>
        <taxon>Pseudomonadati</taxon>
        <taxon>Pseudomonadota</taxon>
        <taxon>Betaproteobacteria</taxon>
        <taxon>Burkholderiales</taxon>
        <taxon>Alcaligenaceae</taxon>
        <taxon>Bordetella</taxon>
    </lineage>
</organism>
<feature type="transmembrane region" description="Helical" evidence="6">
    <location>
        <begin position="40"/>
        <end position="61"/>
    </location>
</feature>
<dbReference type="InterPro" id="IPR018076">
    <property type="entry name" value="T2SS_GspF_dom"/>
</dbReference>
<dbReference type="EMBL" id="CP021109">
    <property type="protein sequence ID" value="ARP87124.1"/>
    <property type="molecule type" value="Genomic_DNA"/>
</dbReference>
<dbReference type="RefSeq" id="WP_086072675.1">
    <property type="nucleotide sequence ID" value="NZ_CP021109.1"/>
</dbReference>
<feature type="domain" description="Type II secretion system protein GspF" evidence="7">
    <location>
        <begin position="156"/>
        <end position="279"/>
    </location>
</feature>
<dbReference type="Pfam" id="PF00482">
    <property type="entry name" value="T2SSF"/>
    <property type="match status" value="1"/>
</dbReference>
<protein>
    <recommendedName>
        <fullName evidence="7">Type II secretion system protein GspF domain-containing protein</fullName>
    </recommendedName>
</protein>
<proteinExistence type="predicted"/>
<evidence type="ECO:0000256" key="2">
    <source>
        <dbReference type="ARBA" id="ARBA00022475"/>
    </source>
</evidence>
<dbReference type="PANTHER" id="PTHR35007">
    <property type="entry name" value="INTEGRAL MEMBRANE PROTEIN-RELATED"/>
    <property type="match status" value="1"/>
</dbReference>
<gene>
    <name evidence="8" type="ORF">CAL13_13590</name>
</gene>
<evidence type="ECO:0000256" key="6">
    <source>
        <dbReference type="SAM" id="Phobius"/>
    </source>
</evidence>
<evidence type="ECO:0000256" key="1">
    <source>
        <dbReference type="ARBA" id="ARBA00004651"/>
    </source>
</evidence>
<keyword evidence="3 6" id="KW-0812">Transmembrane</keyword>